<feature type="compositionally biased region" description="Basic and acidic residues" evidence="10">
    <location>
        <begin position="665"/>
        <end position="678"/>
    </location>
</feature>
<feature type="coiled-coil region" evidence="9">
    <location>
        <begin position="37"/>
        <end position="106"/>
    </location>
</feature>
<evidence type="ECO:0000256" key="7">
    <source>
        <dbReference type="ARBA" id="ARBA00023136"/>
    </source>
</evidence>
<keyword evidence="6" id="KW-0406">Ion transport</keyword>
<dbReference type="GO" id="GO:0005886">
    <property type="term" value="C:plasma membrane"/>
    <property type="evidence" value="ECO:0007669"/>
    <property type="project" value="TreeGrafter"/>
</dbReference>
<comment type="caution">
    <text evidence="12">The sequence shown here is derived from an EMBL/GenBank/DDBJ whole genome shotgun (WGS) entry which is preliminary data.</text>
</comment>
<keyword evidence="4 11" id="KW-0812">Transmembrane</keyword>
<dbReference type="STRING" id="50429.A0A2B4RNU3"/>
<feature type="transmembrane region" description="Helical" evidence="11">
    <location>
        <begin position="497"/>
        <end position="516"/>
    </location>
</feature>
<evidence type="ECO:0000313" key="12">
    <source>
        <dbReference type="EMBL" id="PFX18473.1"/>
    </source>
</evidence>
<evidence type="ECO:0000313" key="13">
    <source>
        <dbReference type="Proteomes" id="UP000225706"/>
    </source>
</evidence>
<dbReference type="Pfam" id="PF14798">
    <property type="entry name" value="Ca_hom_mod"/>
    <property type="match status" value="1"/>
</dbReference>
<evidence type="ECO:0000256" key="10">
    <source>
        <dbReference type="SAM" id="MobiDB-lite"/>
    </source>
</evidence>
<accession>A0A2B4RNU3</accession>
<keyword evidence="8" id="KW-0407">Ion channel</keyword>
<evidence type="ECO:0000256" key="2">
    <source>
        <dbReference type="ARBA" id="ARBA00008497"/>
    </source>
</evidence>
<evidence type="ECO:0000256" key="8">
    <source>
        <dbReference type="ARBA" id="ARBA00023303"/>
    </source>
</evidence>
<keyword evidence="13" id="KW-1185">Reference proteome</keyword>
<organism evidence="12 13">
    <name type="scientific">Stylophora pistillata</name>
    <name type="common">Smooth cauliflower coral</name>
    <dbReference type="NCBI Taxonomy" id="50429"/>
    <lineage>
        <taxon>Eukaryota</taxon>
        <taxon>Metazoa</taxon>
        <taxon>Cnidaria</taxon>
        <taxon>Anthozoa</taxon>
        <taxon>Hexacorallia</taxon>
        <taxon>Scleractinia</taxon>
        <taxon>Astrocoeniina</taxon>
        <taxon>Pocilloporidae</taxon>
        <taxon>Stylophora</taxon>
    </lineage>
</organism>
<keyword evidence="9" id="KW-0175">Coiled coil</keyword>
<proteinExistence type="inferred from homology"/>
<evidence type="ECO:0000256" key="3">
    <source>
        <dbReference type="ARBA" id="ARBA00022448"/>
    </source>
</evidence>
<sequence length="678" mass="77821">MESRKRRKTLPTSIRPGGNESTTHRSASPLNREEWPTAQLIEASQQIQSRLEELEQENNNLRQENYNLRQQLQSLRQSQQSDSNDNRKLVAEVQTLRQRHAALAEKRVNMDQRRTENTMSANRQSELEKEFKNGFMDGTRVDAIELIEKKLRKTPSQQLSDDDRLKASRLACYIFELSYECAVKAKNSFFSVYSSVLDTLVTDAPCIGSSDAGKYKFPEVTPAKRSKGVPQDCISEVMVLVKEAAGREDLNLEKLVKAAKKELKAKWKEQKKTGGILPIFDKSLKKELKGYIEYCIRFSWMAVTQVPPLEIDYKTRTFNPVYHRESQAFLSSAKHDASQGNSKRSLLYGSIAGVTVGLEELVGSIVFDCPCEGNFAYGLAFLWIPALLLFFAGILVDRDLWKYATIFKRRQTKYPTYGYLNALFLTPYVFIRACIAPAAWLVLSFLQQQYYTCAYFGPPLVNKDATKSNTTDRCLRYFKSDTRTEQLEERYKAESQIVGWSLLLTVVSVFFTSICIRRCLKKAKQLEIPSLDYYRQIEAREALVRFHVKAKEIAKQSAERSVDKLFEKVESKDFDERIKEVSHDVHYRYGLFFIIPESPAFKTPEVVEKPPQFLSCGIDTVDNRPSCSKGDDHNSRKLSTTCDCQHKEKQEVSKVSLHRQNAVIDTRHEREKSSTPTN</sequence>
<gene>
    <name evidence="12" type="primary">Fam26f</name>
    <name evidence="12" type="ORF">AWC38_SpisGene17157</name>
</gene>
<keyword evidence="7 11" id="KW-0472">Membrane</keyword>
<evidence type="ECO:0000256" key="9">
    <source>
        <dbReference type="SAM" id="Coils"/>
    </source>
</evidence>
<protein>
    <submittedName>
        <fullName evidence="12">Protein FAM26F</fullName>
    </submittedName>
</protein>
<evidence type="ECO:0000256" key="11">
    <source>
        <dbReference type="SAM" id="Phobius"/>
    </source>
</evidence>
<dbReference type="GO" id="GO:1904669">
    <property type="term" value="P:ATP export"/>
    <property type="evidence" value="ECO:0007669"/>
    <property type="project" value="UniProtKB-ARBA"/>
</dbReference>
<dbReference type="PANTHER" id="PTHR32261">
    <property type="entry name" value="CALCIUM HOMEOSTASIS MODULATOR PROTEIN"/>
    <property type="match status" value="1"/>
</dbReference>
<dbReference type="Proteomes" id="UP000225706">
    <property type="component" value="Unassembled WGS sequence"/>
</dbReference>
<dbReference type="GO" id="GO:0005261">
    <property type="term" value="F:monoatomic cation channel activity"/>
    <property type="evidence" value="ECO:0007669"/>
    <property type="project" value="TreeGrafter"/>
</dbReference>
<dbReference type="EMBL" id="LSMT01000409">
    <property type="protein sequence ID" value="PFX18473.1"/>
    <property type="molecule type" value="Genomic_DNA"/>
</dbReference>
<feature type="compositionally biased region" description="Polar residues" evidence="10">
    <location>
        <begin position="19"/>
        <end position="29"/>
    </location>
</feature>
<evidence type="ECO:0000256" key="4">
    <source>
        <dbReference type="ARBA" id="ARBA00022692"/>
    </source>
</evidence>
<comment type="similarity">
    <text evidence="2">Belongs to the CALHM family.</text>
</comment>
<dbReference type="InterPro" id="IPR029569">
    <property type="entry name" value="CALHM"/>
</dbReference>
<feature type="region of interest" description="Disordered" evidence="10">
    <location>
        <begin position="1"/>
        <end position="34"/>
    </location>
</feature>
<comment type="subcellular location">
    <subcellularLocation>
        <location evidence="1">Membrane</location>
        <topology evidence="1">Multi-pass membrane protein</topology>
    </subcellularLocation>
</comment>
<evidence type="ECO:0000256" key="1">
    <source>
        <dbReference type="ARBA" id="ARBA00004141"/>
    </source>
</evidence>
<feature type="transmembrane region" description="Helical" evidence="11">
    <location>
        <begin position="417"/>
        <end position="442"/>
    </location>
</feature>
<dbReference type="AlphaFoldDB" id="A0A2B4RNU3"/>
<evidence type="ECO:0000256" key="5">
    <source>
        <dbReference type="ARBA" id="ARBA00022989"/>
    </source>
</evidence>
<dbReference type="PANTHER" id="PTHR32261:SF1">
    <property type="entry name" value="CALCIUM HOMEOSTASIS MODULATOR PROTEIN"/>
    <property type="match status" value="1"/>
</dbReference>
<feature type="region of interest" description="Disordered" evidence="10">
    <location>
        <begin position="653"/>
        <end position="678"/>
    </location>
</feature>
<keyword evidence="5 11" id="KW-1133">Transmembrane helix</keyword>
<evidence type="ECO:0000256" key="6">
    <source>
        <dbReference type="ARBA" id="ARBA00023065"/>
    </source>
</evidence>
<dbReference type="OrthoDB" id="9865653at2759"/>
<name>A0A2B4RNU3_STYPI</name>
<keyword evidence="3" id="KW-0813">Transport</keyword>
<reference evidence="13" key="1">
    <citation type="journal article" date="2017" name="bioRxiv">
        <title>Comparative analysis of the genomes of Stylophora pistillata and Acropora digitifera provides evidence for extensive differences between species of corals.</title>
        <authorList>
            <person name="Voolstra C.R."/>
            <person name="Li Y."/>
            <person name="Liew Y.J."/>
            <person name="Baumgarten S."/>
            <person name="Zoccola D."/>
            <person name="Flot J.-F."/>
            <person name="Tambutte S."/>
            <person name="Allemand D."/>
            <person name="Aranda M."/>
        </authorList>
    </citation>
    <scope>NUCLEOTIDE SEQUENCE [LARGE SCALE GENOMIC DNA]</scope>
</reference>
<feature type="transmembrane region" description="Helical" evidence="11">
    <location>
        <begin position="375"/>
        <end position="396"/>
    </location>
</feature>